<evidence type="ECO:0000256" key="2">
    <source>
        <dbReference type="ARBA" id="ARBA00007401"/>
    </source>
</evidence>
<dbReference type="InterPro" id="IPR032312">
    <property type="entry name" value="LacZ_4"/>
</dbReference>
<evidence type="ECO:0000256" key="6">
    <source>
        <dbReference type="ARBA" id="ARBA00032230"/>
    </source>
</evidence>
<accession>A0A934RUW3</accession>
<protein>
    <recommendedName>
        <fullName evidence="3 7">Beta-galactosidase</fullName>
        <ecNumber evidence="3 7">3.2.1.23</ecNumber>
    </recommendedName>
    <alternativeName>
        <fullName evidence="6 7">Lactase</fullName>
    </alternativeName>
</protein>
<dbReference type="SUPFAM" id="SSF74650">
    <property type="entry name" value="Galactose mutarotase-like"/>
    <property type="match status" value="1"/>
</dbReference>
<dbReference type="PANTHER" id="PTHR46323">
    <property type="entry name" value="BETA-GALACTOSIDASE"/>
    <property type="match status" value="1"/>
</dbReference>
<name>A0A934RUW3_9BACT</name>
<keyword evidence="4 7" id="KW-0378">Hydrolase</keyword>
<dbReference type="InterPro" id="IPR050347">
    <property type="entry name" value="Bact_Beta-galactosidase"/>
</dbReference>
<dbReference type="Gene3D" id="2.60.40.10">
    <property type="entry name" value="Immunoglobulins"/>
    <property type="match status" value="2"/>
</dbReference>
<dbReference type="GO" id="GO:0030246">
    <property type="term" value="F:carbohydrate binding"/>
    <property type="evidence" value="ECO:0007669"/>
    <property type="project" value="InterPro"/>
</dbReference>
<dbReference type="SMART" id="SM01038">
    <property type="entry name" value="Bgal_small_N"/>
    <property type="match status" value="1"/>
</dbReference>
<dbReference type="Pfam" id="PF16353">
    <property type="entry name" value="LacZ_4"/>
    <property type="match status" value="1"/>
</dbReference>
<dbReference type="SUPFAM" id="SSF51445">
    <property type="entry name" value="(Trans)glycosidases"/>
    <property type="match status" value="1"/>
</dbReference>
<dbReference type="Gene3D" id="2.70.98.10">
    <property type="match status" value="1"/>
</dbReference>
<comment type="caution">
    <text evidence="9">The sequence shown here is derived from an EMBL/GenBank/DDBJ whole genome shotgun (WGS) entry which is preliminary data.</text>
</comment>
<dbReference type="PRINTS" id="PR00132">
    <property type="entry name" value="GLHYDRLASE2"/>
</dbReference>
<dbReference type="InterPro" id="IPR006104">
    <property type="entry name" value="Glyco_hydro_2_N"/>
</dbReference>
<comment type="similarity">
    <text evidence="2 7">Belongs to the glycosyl hydrolase 2 family.</text>
</comment>
<dbReference type="InterPro" id="IPR006103">
    <property type="entry name" value="Glyco_hydro_2_cat"/>
</dbReference>
<dbReference type="InterPro" id="IPR017853">
    <property type="entry name" value="GH"/>
</dbReference>
<reference evidence="9" key="1">
    <citation type="submission" date="2021-01" db="EMBL/GenBank/DDBJ databases">
        <title>Modified the classification status of verrucomicrobia.</title>
        <authorList>
            <person name="Feng X."/>
        </authorList>
    </citation>
    <scope>NUCLEOTIDE SEQUENCE</scope>
    <source>
        <strain evidence="9">KCTC 13126</strain>
    </source>
</reference>
<evidence type="ECO:0000256" key="7">
    <source>
        <dbReference type="RuleBase" id="RU361154"/>
    </source>
</evidence>
<gene>
    <name evidence="9" type="ORF">JIN87_03235</name>
</gene>
<dbReference type="EMBL" id="JAENIL010000004">
    <property type="protein sequence ID" value="MBK1875865.1"/>
    <property type="molecule type" value="Genomic_DNA"/>
</dbReference>
<dbReference type="Pfam" id="PF02837">
    <property type="entry name" value="Glyco_hydro_2_N"/>
    <property type="match status" value="1"/>
</dbReference>
<proteinExistence type="inferred from homology"/>
<evidence type="ECO:0000256" key="5">
    <source>
        <dbReference type="ARBA" id="ARBA00023295"/>
    </source>
</evidence>
<dbReference type="InterPro" id="IPR008979">
    <property type="entry name" value="Galactose-bd-like_sf"/>
</dbReference>
<dbReference type="Pfam" id="PF00703">
    <property type="entry name" value="Glyco_hydro_2"/>
    <property type="match status" value="1"/>
</dbReference>
<dbReference type="Proteomes" id="UP000617628">
    <property type="component" value="Unassembled WGS sequence"/>
</dbReference>
<dbReference type="InterPro" id="IPR006102">
    <property type="entry name" value="Ig-like_GH2"/>
</dbReference>
<evidence type="ECO:0000313" key="10">
    <source>
        <dbReference type="Proteomes" id="UP000617628"/>
    </source>
</evidence>
<dbReference type="InterPro" id="IPR011013">
    <property type="entry name" value="Gal_mutarotase_sf_dom"/>
</dbReference>
<dbReference type="SUPFAM" id="SSF49785">
    <property type="entry name" value="Galactose-binding domain-like"/>
    <property type="match status" value="1"/>
</dbReference>
<keyword evidence="10" id="KW-1185">Reference proteome</keyword>
<dbReference type="EC" id="3.2.1.23" evidence="3 7"/>
<evidence type="ECO:0000259" key="8">
    <source>
        <dbReference type="SMART" id="SM01038"/>
    </source>
</evidence>
<dbReference type="PROSITE" id="PS00719">
    <property type="entry name" value="GLYCOSYL_HYDROL_F2_1"/>
    <property type="match status" value="1"/>
</dbReference>
<feature type="domain" description="Beta galactosidase small chain/" evidence="8">
    <location>
        <begin position="771"/>
        <end position="1052"/>
    </location>
</feature>
<evidence type="ECO:0000256" key="3">
    <source>
        <dbReference type="ARBA" id="ARBA00012756"/>
    </source>
</evidence>
<dbReference type="Gene3D" id="2.60.120.260">
    <property type="entry name" value="Galactose-binding domain-like"/>
    <property type="match status" value="1"/>
</dbReference>
<dbReference type="GO" id="GO:0004565">
    <property type="term" value="F:beta-galactosidase activity"/>
    <property type="evidence" value="ECO:0007669"/>
    <property type="project" value="UniProtKB-EC"/>
</dbReference>
<evidence type="ECO:0000313" key="9">
    <source>
        <dbReference type="EMBL" id="MBK1875865.1"/>
    </source>
</evidence>
<dbReference type="GO" id="GO:0005990">
    <property type="term" value="P:lactose catabolic process"/>
    <property type="evidence" value="ECO:0007669"/>
    <property type="project" value="TreeGrafter"/>
</dbReference>
<dbReference type="InterPro" id="IPR036156">
    <property type="entry name" value="Beta-gal/glucu_dom_sf"/>
</dbReference>
<dbReference type="InterPro" id="IPR023230">
    <property type="entry name" value="Glyco_hydro_2_CS"/>
</dbReference>
<dbReference type="Pfam" id="PF02929">
    <property type="entry name" value="Bgal_small_N"/>
    <property type="match status" value="1"/>
</dbReference>
<dbReference type="PANTHER" id="PTHR46323:SF2">
    <property type="entry name" value="BETA-GALACTOSIDASE"/>
    <property type="match status" value="1"/>
</dbReference>
<sequence>MKRFSQILAASTIVVSMGSLSAGEKLEWNDPAVIQVNAEEVRASFIPFADRETALAEIDEPKRSSRYLSLSGDWAFKWSASPSDRPVDFYRSDYSDNTWDQITVPSNWQMEGFGLPIYTNIIYPFDTSEFKAPENWNPVGSYRRSFVLPETWSWSENSDDSVYLHFEGVESAFYVWVNGEKVGYSQGSRTGAEFDVSKYLIAGRNQIAVEVYRWSDASYLEDQDFWRLSGIYRDVYLWKSEATRVMNYEVLADYDYESGAGIFGLTADVRADKSATVKVELIDPESGDVLVNESVAVSKKGEISLKEKLAEVRSWNAESPNLYSLLLSVTDEAGAVQEVISQRVGFRRVEIVDSKFLVNGVPVKFRGVNRHEHHPDLGHVVTRESMIRDIVLLKQNNFNSVRTAHYPNVSEWYRLCDRYGIYLIDEGNIETHGFGRGSNNVMNHLPEWKEPHVDRMRRMVERDINHPSVVIWSVGNESGDGPNTKAAYQWMADRDPTRVVHYENSTHTTGDGEGTDMNSRMYMYANETEKQMKKFPGKPLMWAEYTHAMGNSNGNLDAYWDLIWNDDRITGAFVWDWMDQGLRQPIPYGMKDPWGRSDFMAYGGWWEDRLTVQNDNNFCMNGLIDADWGTRPGLRALKYVQQPVDTSWSDRSKGILKLENRLDNTDFSELLELHWNVTEEGVVVEEGVLSLPSAQARAVVALQLPKKATKASSSVETWLNLSYRTKAPSLYWESGYELAREQLHLGGEWSGLSGKPKGNTPNLAETSDQIEVSGEGWSMSFDKKAMTLDSWIVDGKQLVERGALPDFWRAPTDNDRGAGLADAGRGKKMKKALTGSGDWEAASSNWKSSSVETEVLDSEKSVEVRFSGKVLQGKANVDLAYRVDGQGKLSVSYNYSTDKKLPMLPRVGTEWVLPLEYDQISWYGHGPDATYSDRRWDPVGVYESDLMSDWVDYSKPQENGNKDGVRWMEMKNDEGYGLRFSSSTPLSCNALPFNKQDIADAHYSWQLPQPKNIVFNVDYAQMGVGGDNSWGAIALPQYRLQKKNYSYSYLVEPITGE</sequence>
<dbReference type="GO" id="GO:0009341">
    <property type="term" value="C:beta-galactosidase complex"/>
    <property type="evidence" value="ECO:0007669"/>
    <property type="project" value="InterPro"/>
</dbReference>
<evidence type="ECO:0000256" key="4">
    <source>
        <dbReference type="ARBA" id="ARBA00022801"/>
    </source>
</evidence>
<dbReference type="InterPro" id="IPR004199">
    <property type="entry name" value="B-gal_small/dom_5"/>
</dbReference>
<dbReference type="AlphaFoldDB" id="A0A934RUW3"/>
<dbReference type="Gene3D" id="3.20.20.80">
    <property type="entry name" value="Glycosidases"/>
    <property type="match status" value="1"/>
</dbReference>
<dbReference type="RefSeq" id="WP_200354080.1">
    <property type="nucleotide sequence ID" value="NZ_JAENIL010000004.1"/>
</dbReference>
<comment type="catalytic activity">
    <reaction evidence="1 7">
        <text>Hydrolysis of terminal non-reducing beta-D-galactose residues in beta-D-galactosides.</text>
        <dbReference type="EC" id="3.2.1.23"/>
    </reaction>
</comment>
<dbReference type="SUPFAM" id="SSF49303">
    <property type="entry name" value="beta-Galactosidase/glucuronidase domain"/>
    <property type="match status" value="2"/>
</dbReference>
<dbReference type="Pfam" id="PF02836">
    <property type="entry name" value="Glyco_hydro_2_C"/>
    <property type="match status" value="1"/>
</dbReference>
<keyword evidence="5 7" id="KW-0326">Glycosidase</keyword>
<dbReference type="InterPro" id="IPR006101">
    <property type="entry name" value="Glyco_hydro_2"/>
</dbReference>
<dbReference type="InterPro" id="IPR013783">
    <property type="entry name" value="Ig-like_fold"/>
</dbReference>
<organism evidence="9 10">
    <name type="scientific">Pelagicoccus mobilis</name>
    <dbReference type="NCBI Taxonomy" id="415221"/>
    <lineage>
        <taxon>Bacteria</taxon>
        <taxon>Pseudomonadati</taxon>
        <taxon>Verrucomicrobiota</taxon>
        <taxon>Opitutia</taxon>
        <taxon>Puniceicoccales</taxon>
        <taxon>Pelagicoccaceae</taxon>
        <taxon>Pelagicoccus</taxon>
    </lineage>
</organism>
<evidence type="ECO:0000256" key="1">
    <source>
        <dbReference type="ARBA" id="ARBA00001412"/>
    </source>
</evidence>
<dbReference type="InterPro" id="IPR014718">
    <property type="entry name" value="GH-type_carb-bd"/>
</dbReference>